<comment type="similarity">
    <text evidence="2">Belongs to the AB hydrolase superfamily. LDAH family.</text>
</comment>
<organism evidence="9 10">
    <name type="scientific">Loxostege sticticalis</name>
    <name type="common">Beet webworm moth</name>
    <dbReference type="NCBI Taxonomy" id="481309"/>
    <lineage>
        <taxon>Eukaryota</taxon>
        <taxon>Metazoa</taxon>
        <taxon>Ecdysozoa</taxon>
        <taxon>Arthropoda</taxon>
        <taxon>Hexapoda</taxon>
        <taxon>Insecta</taxon>
        <taxon>Pterygota</taxon>
        <taxon>Neoptera</taxon>
        <taxon>Endopterygota</taxon>
        <taxon>Lepidoptera</taxon>
        <taxon>Glossata</taxon>
        <taxon>Ditrysia</taxon>
        <taxon>Pyraloidea</taxon>
        <taxon>Crambidae</taxon>
        <taxon>Pyraustinae</taxon>
        <taxon>Loxostege</taxon>
    </lineage>
</organism>
<protein>
    <recommendedName>
        <fullName evidence="3">Lipid droplet-associated hydrolase</fullName>
        <ecNumber evidence="7">3.1.1.13</ecNumber>
    </recommendedName>
    <alternativeName>
        <fullName evidence="6">Lipid droplet-associated serine hydrolase</fullName>
    </alternativeName>
</protein>
<dbReference type="EC" id="3.1.1.13" evidence="7"/>
<comment type="caution">
    <text evidence="9">The sequence shown here is derived from an EMBL/GenBank/DDBJ whole genome shotgun (WGS) entry which is preliminary data.</text>
</comment>
<proteinExistence type="inferred from homology"/>
<dbReference type="GO" id="GO:0005811">
    <property type="term" value="C:lipid droplet"/>
    <property type="evidence" value="ECO:0007669"/>
    <property type="project" value="UniProtKB-SubCell"/>
</dbReference>
<keyword evidence="5" id="KW-0378">Hydrolase</keyword>
<evidence type="ECO:0000256" key="1">
    <source>
        <dbReference type="ARBA" id="ARBA00004502"/>
    </source>
</evidence>
<evidence type="ECO:0000256" key="8">
    <source>
        <dbReference type="ARBA" id="ARBA00049527"/>
    </source>
</evidence>
<accession>A0ABD0TNS1</accession>
<name>A0ABD0TNS1_LOXSC</name>
<dbReference type="PANTHER" id="PTHR13390">
    <property type="entry name" value="LIPASE"/>
    <property type="match status" value="1"/>
</dbReference>
<dbReference type="InterPro" id="IPR019363">
    <property type="entry name" value="LDAH"/>
</dbReference>
<comment type="subcellular location">
    <subcellularLocation>
        <location evidence="1">Lipid droplet</location>
    </subcellularLocation>
</comment>
<sequence>MDTILKLNGVDSHIFMCGGNAFSCDGSDVIVVVTGSPGIVDFYYEFATLLHDKTKLPICVVGHAGHDMVADNCNDNIISSNNISKHNDNEHLYNLAGQIEHKVDLFNNHIDKQSKLHIIGHSIGAWIVLEMVHRNNPLLDRVASIHLLFPVIQHIAKTDNCIEKEKITYRLKLLFLRLLYMLLPNVLIKIIIRQYIKHSYSECPLFFVEGALKCLHPKNMNNFFLMLRDEIQNVCDLNTQIIGSVKENMNVVYGSQDGWVPLHFMDDLKIFEPSLQMSEVKCSHAFTMNSKECSIIASIVSDYIKSKKSFT</sequence>
<dbReference type="Proteomes" id="UP001549921">
    <property type="component" value="Unassembled WGS sequence"/>
</dbReference>
<keyword evidence="4" id="KW-0551">Lipid droplet</keyword>
<reference evidence="9 10" key="1">
    <citation type="submission" date="2024-06" db="EMBL/GenBank/DDBJ databases">
        <title>A chromosome-level genome assembly of beet webworm, Loxostege sticticalis.</title>
        <authorList>
            <person name="Zhang Y."/>
        </authorList>
    </citation>
    <scope>NUCLEOTIDE SEQUENCE [LARGE SCALE GENOMIC DNA]</scope>
    <source>
        <strain evidence="9">AQ028</strain>
        <tissue evidence="9">Male pupae</tissue>
    </source>
</reference>
<gene>
    <name evidence="9" type="ORF">ABMA28_006845</name>
</gene>
<evidence type="ECO:0000313" key="10">
    <source>
        <dbReference type="Proteomes" id="UP001549921"/>
    </source>
</evidence>
<dbReference type="Pfam" id="PF10230">
    <property type="entry name" value="LIDHydrolase"/>
    <property type="match status" value="1"/>
</dbReference>
<evidence type="ECO:0000313" key="9">
    <source>
        <dbReference type="EMBL" id="KAL0850940.1"/>
    </source>
</evidence>
<evidence type="ECO:0000256" key="6">
    <source>
        <dbReference type="ARBA" id="ARBA00031924"/>
    </source>
</evidence>
<dbReference type="Gene3D" id="3.40.50.1820">
    <property type="entry name" value="alpha/beta hydrolase"/>
    <property type="match status" value="1"/>
</dbReference>
<evidence type="ECO:0000256" key="4">
    <source>
        <dbReference type="ARBA" id="ARBA00022677"/>
    </source>
</evidence>
<dbReference type="SUPFAM" id="SSF53474">
    <property type="entry name" value="alpha/beta-Hydrolases"/>
    <property type="match status" value="1"/>
</dbReference>
<dbReference type="AlphaFoldDB" id="A0ABD0TNS1"/>
<dbReference type="PANTHER" id="PTHR13390:SF0">
    <property type="entry name" value="LIPID DROPLET-ASSOCIATED HYDROLASE"/>
    <property type="match status" value="1"/>
</dbReference>
<dbReference type="GO" id="GO:0004771">
    <property type="term" value="F:sterol ester esterase activity"/>
    <property type="evidence" value="ECO:0007669"/>
    <property type="project" value="UniProtKB-EC"/>
</dbReference>
<comment type="catalytic activity">
    <reaction evidence="8">
        <text>a cholesterol ester + H2O = cholesterol + a fatty acid + H(+)</text>
        <dbReference type="Rhea" id="RHEA:36403"/>
        <dbReference type="ChEBI" id="CHEBI:15377"/>
        <dbReference type="ChEBI" id="CHEBI:15378"/>
        <dbReference type="ChEBI" id="CHEBI:16113"/>
        <dbReference type="ChEBI" id="CHEBI:17002"/>
        <dbReference type="ChEBI" id="CHEBI:28868"/>
        <dbReference type="EC" id="3.1.1.13"/>
    </reaction>
    <physiologicalReaction direction="left-to-right" evidence="8">
        <dbReference type="Rhea" id="RHEA:36404"/>
    </physiologicalReaction>
</comment>
<dbReference type="EMBL" id="JBEDNZ010000002">
    <property type="protein sequence ID" value="KAL0850940.1"/>
    <property type="molecule type" value="Genomic_DNA"/>
</dbReference>
<evidence type="ECO:0000256" key="5">
    <source>
        <dbReference type="ARBA" id="ARBA00022801"/>
    </source>
</evidence>
<evidence type="ECO:0000256" key="7">
    <source>
        <dbReference type="ARBA" id="ARBA00039150"/>
    </source>
</evidence>
<evidence type="ECO:0000256" key="2">
    <source>
        <dbReference type="ARBA" id="ARBA00008300"/>
    </source>
</evidence>
<dbReference type="InterPro" id="IPR029058">
    <property type="entry name" value="AB_hydrolase_fold"/>
</dbReference>
<evidence type="ECO:0000256" key="3">
    <source>
        <dbReference type="ARBA" id="ARBA00019242"/>
    </source>
</evidence>